<dbReference type="EMBL" id="MU157837">
    <property type="protein sequence ID" value="KAF9531020.1"/>
    <property type="molecule type" value="Genomic_DNA"/>
</dbReference>
<dbReference type="GO" id="GO:0000472">
    <property type="term" value="P:endonucleolytic cleavage to generate mature 5'-end of SSU-rRNA from (SSU-rRNA, 5.8S rRNA, LSU-rRNA)"/>
    <property type="evidence" value="ECO:0007669"/>
    <property type="project" value="TreeGrafter"/>
</dbReference>
<keyword evidence="7" id="KW-1185">Reference proteome</keyword>
<feature type="region of interest" description="Disordered" evidence="5">
    <location>
        <begin position="1"/>
        <end position="43"/>
    </location>
</feature>
<feature type="region of interest" description="Disordered" evidence="5">
    <location>
        <begin position="667"/>
        <end position="713"/>
    </location>
</feature>
<evidence type="ECO:0000256" key="3">
    <source>
        <dbReference type="ARBA" id="ARBA00030932"/>
    </source>
</evidence>
<dbReference type="Proteomes" id="UP000807306">
    <property type="component" value="Unassembled WGS sequence"/>
</dbReference>
<dbReference type="Pfam" id="PF22493">
    <property type="entry name" value="PUF_NOP9"/>
    <property type="match status" value="1"/>
</dbReference>
<protein>
    <recommendedName>
        <fullName evidence="1">Nucleolar protein 9</fullName>
    </recommendedName>
    <alternativeName>
        <fullName evidence="3 4">Pumilio domain-containing protein NOP9</fullName>
    </alternativeName>
</protein>
<dbReference type="GO" id="GO:0000480">
    <property type="term" value="P:endonucleolytic cleavage in 5'-ETS of tricistronic rRNA transcript (SSU-rRNA, 5.8S rRNA, LSU-rRNA)"/>
    <property type="evidence" value="ECO:0007669"/>
    <property type="project" value="TreeGrafter"/>
</dbReference>
<organism evidence="6 7">
    <name type="scientific">Crepidotus variabilis</name>
    <dbReference type="NCBI Taxonomy" id="179855"/>
    <lineage>
        <taxon>Eukaryota</taxon>
        <taxon>Fungi</taxon>
        <taxon>Dikarya</taxon>
        <taxon>Basidiomycota</taxon>
        <taxon>Agaricomycotina</taxon>
        <taxon>Agaricomycetes</taxon>
        <taxon>Agaricomycetidae</taxon>
        <taxon>Agaricales</taxon>
        <taxon>Agaricineae</taxon>
        <taxon>Crepidotaceae</taxon>
        <taxon>Crepidotus</taxon>
    </lineage>
</organism>
<comment type="caution">
    <text evidence="6">The sequence shown here is derived from an EMBL/GenBank/DDBJ whole genome shotgun (WGS) entry which is preliminary data.</text>
</comment>
<dbReference type="Gene3D" id="1.25.10.10">
    <property type="entry name" value="Leucine-rich Repeat Variant"/>
    <property type="match status" value="3"/>
</dbReference>
<reference evidence="6" key="1">
    <citation type="submission" date="2020-11" db="EMBL/GenBank/DDBJ databases">
        <authorList>
            <consortium name="DOE Joint Genome Institute"/>
            <person name="Ahrendt S."/>
            <person name="Riley R."/>
            <person name="Andreopoulos W."/>
            <person name="Labutti K."/>
            <person name="Pangilinan J."/>
            <person name="Ruiz-Duenas F.J."/>
            <person name="Barrasa J.M."/>
            <person name="Sanchez-Garcia M."/>
            <person name="Camarero S."/>
            <person name="Miyauchi S."/>
            <person name="Serrano A."/>
            <person name="Linde D."/>
            <person name="Babiker R."/>
            <person name="Drula E."/>
            <person name="Ayuso-Fernandez I."/>
            <person name="Pacheco R."/>
            <person name="Padilla G."/>
            <person name="Ferreira P."/>
            <person name="Barriuso J."/>
            <person name="Kellner H."/>
            <person name="Castanera R."/>
            <person name="Alfaro M."/>
            <person name="Ramirez L."/>
            <person name="Pisabarro A.G."/>
            <person name="Kuo A."/>
            <person name="Tritt A."/>
            <person name="Lipzen A."/>
            <person name="He G."/>
            <person name="Yan M."/>
            <person name="Ng V."/>
            <person name="Cullen D."/>
            <person name="Martin F."/>
            <person name="Rosso M.-N."/>
            <person name="Henrissat B."/>
            <person name="Hibbett D."/>
            <person name="Martinez A.T."/>
            <person name="Grigoriev I.V."/>
        </authorList>
    </citation>
    <scope>NUCLEOTIDE SEQUENCE</scope>
    <source>
        <strain evidence="6">CBS 506.95</strain>
    </source>
</reference>
<dbReference type="PANTHER" id="PTHR13102">
    <property type="entry name" value="NUCLEOLAR PROTEIN 9"/>
    <property type="match status" value="1"/>
</dbReference>
<dbReference type="InterPro" id="IPR011989">
    <property type="entry name" value="ARM-like"/>
</dbReference>
<feature type="region of interest" description="Disordered" evidence="5">
    <location>
        <begin position="726"/>
        <end position="805"/>
    </location>
</feature>
<dbReference type="PANTHER" id="PTHR13102:SF0">
    <property type="entry name" value="NUCLEOLAR PROTEIN 9"/>
    <property type="match status" value="1"/>
</dbReference>
<dbReference type="GO" id="GO:0030688">
    <property type="term" value="C:preribosome, small subunit precursor"/>
    <property type="evidence" value="ECO:0007669"/>
    <property type="project" value="TreeGrafter"/>
</dbReference>
<dbReference type="InterPro" id="IPR016024">
    <property type="entry name" value="ARM-type_fold"/>
</dbReference>
<dbReference type="GO" id="GO:0005730">
    <property type="term" value="C:nucleolus"/>
    <property type="evidence" value="ECO:0007669"/>
    <property type="project" value="TreeGrafter"/>
</dbReference>
<name>A0A9P6JSZ0_9AGAR</name>
<proteinExistence type="predicted"/>
<dbReference type="OrthoDB" id="392571at2759"/>
<sequence length="805" mass="90007">MPRENRKRGKKHKKQQEVEKFEPQNPPREPEPPTDQLTHAEPSWIVSKSNEDDAQISEAPFGFLDLDVKAYFRTVDLQIREWQERQTEQVEADVDANEDKRTFFMAALNEMQGKEKQLATDPECSIILERMLYSMDDFVRRVFVDSLTGSYEVLARNRFASHVCQTLFAMSKETISREVQGTTPEIPQSEDQGELRTLTQLLLDACNELLPNIPALVRDPFASHVVRSLLVLLSPGLEDSDVSQLTVRSKKSRAWKARQGQMKSVFNDESGKSTGRSGSVTPPEFSLSARRIIEVVRDGLGENEVRAMAADKVACPTLKVLLEVEAEQDMSNERGSLMDRVTVGVISACLDESSEDVQESDFLGTLMRDANASHVLETIVTRSPPEAFNVLWSTYFEQSLVRLSVHPVANFVAAKAVDRLSEVQLAKALEELRPIWKKLIQTTRTGVLKAAIERSSTLSISSDSIKEAVLSAFEVKKLDQQKLLVPCVLAMLPVSDYTGAVSKSDGETKSAKSDKHRGESAFNSLEPKVQGSLLLQSLLKLPELSNQFVVDSIFALNIDERIHFSHNPTSSRVFDLLLDSPSVPAKSKRQFVMDFIGHYHILVDDKIGSRIGDRCWSFSDTFLKEKIARSLLSNEQDLAASFYGKFFARNLNLHLLQRRPEEWRNIQSSRANAQRPKVRQTLKASTSKARAENSAETTSTKRKRKRPEDEIDALFDGAFGKRVKKAALGEASRDAQPQKTEPSITAISPAPETARGSTEELLGRDKRSRLDRSEQSDGGETEQVLAAIKTAPGGPSQPKKKKKKP</sequence>
<accession>A0A9P6JSZ0</accession>
<dbReference type="InterPro" id="IPR040000">
    <property type="entry name" value="NOP9"/>
</dbReference>
<dbReference type="GO" id="GO:0003723">
    <property type="term" value="F:RNA binding"/>
    <property type="evidence" value="ECO:0007669"/>
    <property type="project" value="InterPro"/>
</dbReference>
<dbReference type="GO" id="GO:0030686">
    <property type="term" value="C:90S preribosome"/>
    <property type="evidence" value="ECO:0007669"/>
    <property type="project" value="TreeGrafter"/>
</dbReference>
<dbReference type="SUPFAM" id="SSF48371">
    <property type="entry name" value="ARM repeat"/>
    <property type="match status" value="1"/>
</dbReference>
<evidence type="ECO:0000256" key="5">
    <source>
        <dbReference type="SAM" id="MobiDB-lite"/>
    </source>
</evidence>
<feature type="compositionally biased region" description="Polar residues" evidence="5">
    <location>
        <begin position="735"/>
        <end position="746"/>
    </location>
</feature>
<evidence type="ECO:0000256" key="4">
    <source>
        <dbReference type="ARBA" id="ARBA00031929"/>
    </source>
</evidence>
<dbReference type="AlphaFoldDB" id="A0A9P6JSZ0"/>
<evidence type="ECO:0000256" key="1">
    <source>
        <dbReference type="ARBA" id="ARBA00016427"/>
    </source>
</evidence>
<feature type="region of interest" description="Disordered" evidence="5">
    <location>
        <begin position="500"/>
        <end position="521"/>
    </location>
</feature>
<dbReference type="GO" id="GO:0000056">
    <property type="term" value="P:ribosomal small subunit export from nucleus"/>
    <property type="evidence" value="ECO:0007669"/>
    <property type="project" value="TreeGrafter"/>
</dbReference>
<feature type="compositionally biased region" description="Basic and acidic residues" evidence="5">
    <location>
        <begin position="757"/>
        <end position="775"/>
    </location>
</feature>
<feature type="compositionally biased region" description="Polar residues" evidence="5">
    <location>
        <begin position="682"/>
        <end position="698"/>
    </location>
</feature>
<keyword evidence="2" id="KW-0677">Repeat</keyword>
<feature type="compositionally biased region" description="Basic residues" evidence="5">
    <location>
        <begin position="1"/>
        <end position="14"/>
    </location>
</feature>
<gene>
    <name evidence="6" type="ORF">CPB83DRAFT_850039</name>
</gene>
<evidence type="ECO:0000313" key="7">
    <source>
        <dbReference type="Proteomes" id="UP000807306"/>
    </source>
</evidence>
<dbReference type="InterPro" id="IPR001313">
    <property type="entry name" value="Pumilio_RNA-bd_rpt"/>
</dbReference>
<evidence type="ECO:0000313" key="6">
    <source>
        <dbReference type="EMBL" id="KAF9531020.1"/>
    </source>
</evidence>
<evidence type="ECO:0000256" key="2">
    <source>
        <dbReference type="ARBA" id="ARBA00022737"/>
    </source>
</evidence>
<dbReference type="GO" id="GO:0000447">
    <property type="term" value="P:endonucleolytic cleavage in ITS1 to separate SSU-rRNA from 5.8S rRNA and LSU-rRNA from tricistronic rRNA transcript (SSU-rRNA, 5.8S rRNA, LSU-rRNA)"/>
    <property type="evidence" value="ECO:0007669"/>
    <property type="project" value="TreeGrafter"/>
</dbReference>
<dbReference type="SMART" id="SM00025">
    <property type="entry name" value="Pumilio"/>
    <property type="match status" value="6"/>
</dbReference>
<feature type="compositionally biased region" description="Basic and acidic residues" evidence="5">
    <location>
        <begin position="504"/>
        <end position="519"/>
    </location>
</feature>